<reference evidence="3 4" key="1">
    <citation type="submission" date="2016-10" db="EMBL/GenBank/DDBJ databases">
        <authorList>
            <person name="de Groot N.N."/>
        </authorList>
    </citation>
    <scope>NUCLEOTIDE SEQUENCE [LARGE SCALE GENOMIC DNA]</scope>
    <source>
        <strain evidence="3 4">DSM 17794</strain>
    </source>
</reference>
<keyword evidence="1" id="KW-1133">Transmembrane helix</keyword>
<dbReference type="InterPro" id="IPR009597">
    <property type="entry name" value="DUF1206"/>
</dbReference>
<name>A0A1I4Z6L5_9FLAO</name>
<evidence type="ECO:0000313" key="3">
    <source>
        <dbReference type="EMBL" id="SFN45817.1"/>
    </source>
</evidence>
<keyword evidence="1" id="KW-0812">Transmembrane</keyword>
<gene>
    <name evidence="3" type="ORF">SAMN05660413_01132</name>
</gene>
<protein>
    <recommendedName>
        <fullName evidence="2">DUF1206 domain-containing protein</fullName>
    </recommendedName>
</protein>
<evidence type="ECO:0000256" key="1">
    <source>
        <dbReference type="SAM" id="Phobius"/>
    </source>
</evidence>
<dbReference type="STRING" id="287099.SAMN05660413_01132"/>
<proteinExistence type="predicted"/>
<feature type="transmembrane region" description="Helical" evidence="1">
    <location>
        <begin position="59"/>
        <end position="79"/>
    </location>
</feature>
<dbReference type="Pfam" id="PF06724">
    <property type="entry name" value="DUF1206"/>
    <property type="match status" value="1"/>
</dbReference>
<accession>A0A1I4Z6L5</accession>
<feature type="transmembrane region" description="Helical" evidence="1">
    <location>
        <begin position="12"/>
        <end position="30"/>
    </location>
</feature>
<organism evidence="3 4">
    <name type="scientific">Salegentibacter flavus</name>
    <dbReference type="NCBI Taxonomy" id="287099"/>
    <lineage>
        <taxon>Bacteria</taxon>
        <taxon>Pseudomonadati</taxon>
        <taxon>Bacteroidota</taxon>
        <taxon>Flavobacteriia</taxon>
        <taxon>Flavobacteriales</taxon>
        <taxon>Flavobacteriaceae</taxon>
        <taxon>Salegentibacter</taxon>
    </lineage>
</organism>
<dbReference type="Proteomes" id="UP000199153">
    <property type="component" value="Unassembled WGS sequence"/>
</dbReference>
<dbReference type="OrthoDB" id="1490880at2"/>
<evidence type="ECO:0000259" key="2">
    <source>
        <dbReference type="Pfam" id="PF06724"/>
    </source>
</evidence>
<evidence type="ECO:0000313" key="4">
    <source>
        <dbReference type="Proteomes" id="UP000199153"/>
    </source>
</evidence>
<dbReference type="EMBL" id="FOVL01000005">
    <property type="protein sequence ID" value="SFN45817.1"/>
    <property type="molecule type" value="Genomic_DNA"/>
</dbReference>
<dbReference type="AlphaFoldDB" id="A0A1I4Z6L5"/>
<keyword evidence="4" id="KW-1185">Reference proteome</keyword>
<sequence length="135" mass="15407">MLSSFLTGDAGVYIFTAIGIDLVATSFFQFKKAFYKDFLKKFDYESISKEKRRKTIKNTGYLGLIARGIIFAILAYFFIRAAVEHSTSDIKSTPDAFVFLQESPMGSWLMGIVAAGMVCYSIYVFMMVKYRKFRT</sequence>
<feature type="domain" description="DUF1206" evidence="2">
    <location>
        <begin position="62"/>
        <end position="129"/>
    </location>
</feature>
<keyword evidence="1" id="KW-0472">Membrane</keyword>
<feature type="transmembrane region" description="Helical" evidence="1">
    <location>
        <begin position="108"/>
        <end position="128"/>
    </location>
</feature>
<dbReference type="RefSeq" id="WP_093406979.1">
    <property type="nucleotide sequence ID" value="NZ_FOVL01000005.1"/>
</dbReference>